<evidence type="ECO:0000259" key="2">
    <source>
        <dbReference type="Pfam" id="PF13670"/>
    </source>
</evidence>
<proteinExistence type="predicted"/>
<gene>
    <name evidence="3" type="ORF">EBQ25_03205</name>
</gene>
<feature type="compositionally biased region" description="Low complexity" evidence="1">
    <location>
        <begin position="9"/>
        <end position="24"/>
    </location>
</feature>
<sequence length="84" mass="9344">MRSSRRDAAQPTPLAQQPARAAAPSLTAEQVRARLEKAGYTGIHDVDYDDDGYWEADAVNRAGQRVDLRIDPHSGAVLRERRDD</sequence>
<comment type="caution">
    <text evidence="3">The sequence shown here is derived from an EMBL/GenBank/DDBJ whole genome shotgun (WGS) entry which is preliminary data.</text>
</comment>
<protein>
    <submittedName>
        <fullName evidence="3">PepSY domain-containing protein</fullName>
    </submittedName>
</protein>
<dbReference type="EMBL" id="RDQL01000003">
    <property type="protein sequence ID" value="RMX01787.1"/>
    <property type="molecule type" value="Genomic_DNA"/>
</dbReference>
<reference evidence="3 4" key="1">
    <citation type="submission" date="2018-10" db="EMBL/GenBank/DDBJ databases">
        <title>Comamonadaceae CDC group NO-1 genome sequencing and assembly.</title>
        <authorList>
            <person name="Bernier A.-M."/>
            <person name="Bernard K."/>
        </authorList>
    </citation>
    <scope>NUCLEOTIDE SEQUENCE [LARGE SCALE GENOMIC DNA]</scope>
    <source>
        <strain evidence="3 4">NML161473</strain>
    </source>
</reference>
<accession>A0A3M6QFH6</accession>
<evidence type="ECO:0000313" key="4">
    <source>
        <dbReference type="Proteomes" id="UP000267035"/>
    </source>
</evidence>
<evidence type="ECO:0000256" key="1">
    <source>
        <dbReference type="SAM" id="MobiDB-lite"/>
    </source>
</evidence>
<organism evidence="3 4">
    <name type="scientific">Allofranklinella schreckenbergeri</name>
    <dbReference type="NCBI Taxonomy" id="1076744"/>
    <lineage>
        <taxon>Bacteria</taxon>
        <taxon>Pseudomonadati</taxon>
        <taxon>Pseudomonadota</taxon>
        <taxon>Betaproteobacteria</taxon>
        <taxon>Burkholderiales</taxon>
        <taxon>Comamonadaceae</taxon>
        <taxon>Allofranklinella</taxon>
    </lineage>
</organism>
<dbReference type="Proteomes" id="UP000267035">
    <property type="component" value="Unassembled WGS sequence"/>
</dbReference>
<dbReference type="AlphaFoldDB" id="A0A3M6QFH6"/>
<feature type="region of interest" description="Disordered" evidence="1">
    <location>
        <begin position="1"/>
        <end position="27"/>
    </location>
</feature>
<evidence type="ECO:0000313" key="3">
    <source>
        <dbReference type="EMBL" id="RMX01787.1"/>
    </source>
</evidence>
<dbReference type="Pfam" id="PF13670">
    <property type="entry name" value="PepSY_2"/>
    <property type="match status" value="1"/>
</dbReference>
<feature type="domain" description="PepSY" evidence="2">
    <location>
        <begin position="24"/>
        <end position="80"/>
    </location>
</feature>
<dbReference type="InterPro" id="IPR025711">
    <property type="entry name" value="PepSY"/>
</dbReference>
<name>A0A3M6QFH6_9BURK</name>
<keyword evidence="4" id="KW-1185">Reference proteome</keyword>